<keyword evidence="2 6" id="KW-0963">Cytoplasm</keyword>
<dbReference type="InterPro" id="IPR036649">
    <property type="entry name" value="Pyrophosphatase_sf"/>
</dbReference>
<accession>A0A351R863</accession>
<dbReference type="EMBL" id="DNAA01000018">
    <property type="protein sequence ID" value="HBA08234.1"/>
    <property type="molecule type" value="Genomic_DNA"/>
</dbReference>
<dbReference type="GO" id="GO:0005737">
    <property type="term" value="C:cytoplasm"/>
    <property type="evidence" value="ECO:0007669"/>
    <property type="project" value="UniProtKB-SubCell"/>
</dbReference>
<dbReference type="EC" id="3.6.1.1" evidence="6"/>
<dbReference type="HAMAP" id="MF_00209">
    <property type="entry name" value="Inorganic_PPase"/>
    <property type="match status" value="1"/>
</dbReference>
<comment type="caution">
    <text evidence="7">The sequence shown here is derived from an EMBL/GenBank/DDBJ whole genome shotgun (WGS) entry which is preliminary data.</text>
</comment>
<dbReference type="PANTHER" id="PTHR10286">
    <property type="entry name" value="INORGANIC PYROPHOSPHATASE"/>
    <property type="match status" value="1"/>
</dbReference>
<feature type="binding site" evidence="6">
    <location>
        <position position="30"/>
    </location>
    <ligand>
        <name>substrate</name>
    </ligand>
</feature>
<dbReference type="GO" id="GO:0004427">
    <property type="term" value="F:inorganic diphosphate phosphatase activity"/>
    <property type="evidence" value="ECO:0007669"/>
    <property type="project" value="UniProtKB-UniRule"/>
</dbReference>
<dbReference type="STRING" id="1132855.GCA_000384255_00664"/>
<organism evidence="7 8">
    <name type="scientific">Methylotenera mobilis</name>
    <dbReference type="NCBI Taxonomy" id="359408"/>
    <lineage>
        <taxon>Bacteria</taxon>
        <taxon>Pseudomonadati</taxon>
        <taxon>Pseudomonadota</taxon>
        <taxon>Betaproteobacteria</taxon>
        <taxon>Nitrosomonadales</taxon>
        <taxon>Methylophilaceae</taxon>
        <taxon>Methylotenera</taxon>
    </lineage>
</organism>
<comment type="cofactor">
    <cofactor evidence="1 6">
        <name>Mg(2+)</name>
        <dbReference type="ChEBI" id="CHEBI:18420"/>
    </cofactor>
</comment>
<dbReference type="Gene3D" id="3.90.80.10">
    <property type="entry name" value="Inorganic pyrophosphatase"/>
    <property type="match status" value="1"/>
</dbReference>
<comment type="subunit">
    <text evidence="6">Homohexamer.</text>
</comment>
<comment type="subcellular location">
    <subcellularLocation>
        <location evidence="6">Cytoplasm</location>
    </subcellularLocation>
</comment>
<dbReference type="GO" id="GO:0006796">
    <property type="term" value="P:phosphate-containing compound metabolic process"/>
    <property type="evidence" value="ECO:0007669"/>
    <property type="project" value="InterPro"/>
</dbReference>
<dbReference type="Pfam" id="PF00719">
    <property type="entry name" value="Pyrophosphatase"/>
    <property type="match status" value="1"/>
</dbReference>
<evidence type="ECO:0000256" key="1">
    <source>
        <dbReference type="ARBA" id="ARBA00001946"/>
    </source>
</evidence>
<keyword evidence="3 6" id="KW-0479">Metal-binding</keyword>
<reference evidence="7 8" key="1">
    <citation type="journal article" date="2018" name="Nat. Biotechnol.">
        <title>A standardized bacterial taxonomy based on genome phylogeny substantially revises the tree of life.</title>
        <authorList>
            <person name="Parks D.H."/>
            <person name="Chuvochina M."/>
            <person name="Waite D.W."/>
            <person name="Rinke C."/>
            <person name="Skarshewski A."/>
            <person name="Chaumeil P.A."/>
            <person name="Hugenholtz P."/>
        </authorList>
    </citation>
    <scope>NUCLEOTIDE SEQUENCE [LARGE SCALE GENOMIC DNA]</scope>
    <source>
        <strain evidence="7">UBA9958</strain>
    </source>
</reference>
<feature type="binding site" evidence="6">
    <location>
        <position position="66"/>
    </location>
    <ligand>
        <name>Mg(2+)</name>
        <dbReference type="ChEBI" id="CHEBI:18420"/>
        <label>1</label>
    </ligand>
</feature>
<dbReference type="AlphaFoldDB" id="A0A351R863"/>
<proteinExistence type="inferred from homology"/>
<name>A0A351R863_9PROT</name>
<evidence type="ECO:0000256" key="4">
    <source>
        <dbReference type="ARBA" id="ARBA00022801"/>
    </source>
</evidence>
<feature type="binding site" evidence="6">
    <location>
        <position position="142"/>
    </location>
    <ligand>
        <name>substrate</name>
    </ligand>
</feature>
<dbReference type="CDD" id="cd00412">
    <property type="entry name" value="pyrophosphatase"/>
    <property type="match status" value="1"/>
</dbReference>
<comment type="similarity">
    <text evidence="6">Belongs to the PPase family.</text>
</comment>
<evidence type="ECO:0000313" key="7">
    <source>
        <dbReference type="EMBL" id="HBA08234.1"/>
    </source>
</evidence>
<evidence type="ECO:0000256" key="6">
    <source>
        <dbReference type="HAMAP-Rule" id="MF_00209"/>
    </source>
</evidence>
<dbReference type="PROSITE" id="PS00387">
    <property type="entry name" value="PPASE"/>
    <property type="match status" value="1"/>
</dbReference>
<feature type="binding site" evidence="6">
    <location>
        <position position="44"/>
    </location>
    <ligand>
        <name>substrate</name>
    </ligand>
</feature>
<feature type="binding site" evidence="6">
    <location>
        <position position="56"/>
    </location>
    <ligand>
        <name>substrate</name>
    </ligand>
</feature>
<keyword evidence="5 6" id="KW-0460">Magnesium</keyword>
<dbReference type="GO" id="GO:0000287">
    <property type="term" value="F:magnesium ion binding"/>
    <property type="evidence" value="ECO:0007669"/>
    <property type="project" value="UniProtKB-UniRule"/>
</dbReference>
<feature type="binding site" evidence="6">
    <location>
        <position position="71"/>
    </location>
    <ligand>
        <name>Mg(2+)</name>
        <dbReference type="ChEBI" id="CHEBI:18420"/>
        <label>2</label>
    </ligand>
</feature>
<evidence type="ECO:0000256" key="5">
    <source>
        <dbReference type="ARBA" id="ARBA00022842"/>
    </source>
</evidence>
<evidence type="ECO:0000256" key="3">
    <source>
        <dbReference type="ARBA" id="ARBA00022723"/>
    </source>
</evidence>
<gene>
    <name evidence="6" type="primary">ppa</name>
    <name evidence="7" type="ORF">DCW48_00640</name>
</gene>
<dbReference type="Proteomes" id="UP000264313">
    <property type="component" value="Unassembled WGS sequence"/>
</dbReference>
<sequence length="182" mass="20271">MSLNQVPTGKDVPNDFNVIIEIPMQGDPVKYEVDKESGAIFVDRFMGTAMQYPTNYGYVPHTLSDDGDPVDVLVMTPVPLIPGVVVRCRPLGVLLMEDEAGLDAKVLAVPVDKVCGLYGHLKAHTDVSEWRLNMIAHFFEHYKDLDKGKWVKINGWGDIEAAKKEILQSVENYNNAQVKPAF</sequence>
<feature type="binding site" evidence="6">
    <location>
        <position position="103"/>
    </location>
    <ligand>
        <name>Mg(2+)</name>
        <dbReference type="ChEBI" id="CHEBI:18420"/>
        <label>1</label>
    </ligand>
</feature>
<evidence type="ECO:0000313" key="8">
    <source>
        <dbReference type="Proteomes" id="UP000264313"/>
    </source>
</evidence>
<protein>
    <recommendedName>
        <fullName evidence="6">Inorganic pyrophosphatase</fullName>
        <ecNumber evidence="6">3.6.1.1</ecNumber>
    </recommendedName>
    <alternativeName>
        <fullName evidence="6">Pyrophosphate phospho-hydrolase</fullName>
        <shortName evidence="6">PPase</shortName>
    </alternativeName>
</protein>
<comment type="function">
    <text evidence="6">Catalyzes the hydrolysis of inorganic pyrophosphate (PPi) forming two phosphate ions.</text>
</comment>
<evidence type="ECO:0000256" key="2">
    <source>
        <dbReference type="ARBA" id="ARBA00022490"/>
    </source>
</evidence>
<dbReference type="InterPro" id="IPR008162">
    <property type="entry name" value="Pyrophosphatase"/>
</dbReference>
<comment type="catalytic activity">
    <reaction evidence="6">
        <text>diphosphate + H2O = 2 phosphate + H(+)</text>
        <dbReference type="Rhea" id="RHEA:24576"/>
        <dbReference type="ChEBI" id="CHEBI:15377"/>
        <dbReference type="ChEBI" id="CHEBI:15378"/>
        <dbReference type="ChEBI" id="CHEBI:33019"/>
        <dbReference type="ChEBI" id="CHEBI:43474"/>
        <dbReference type="EC" id="3.6.1.1"/>
    </reaction>
</comment>
<keyword evidence="4 6" id="KW-0378">Hydrolase</keyword>
<feature type="binding site" evidence="6">
    <location>
        <position position="71"/>
    </location>
    <ligand>
        <name>Mg(2+)</name>
        <dbReference type="ChEBI" id="CHEBI:18420"/>
        <label>1</label>
    </ligand>
</feature>
<dbReference type="NCBIfam" id="NF002317">
    <property type="entry name" value="PRK01250.1"/>
    <property type="match status" value="1"/>
</dbReference>
<dbReference type="SUPFAM" id="SSF50324">
    <property type="entry name" value="Inorganic pyrophosphatase"/>
    <property type="match status" value="1"/>
</dbReference>
<dbReference type="FunFam" id="3.90.80.10:FF:000001">
    <property type="entry name" value="Inorganic pyrophosphatase"/>
    <property type="match status" value="1"/>
</dbReference>